<evidence type="ECO:0000256" key="1">
    <source>
        <dbReference type="ARBA" id="ARBA00004173"/>
    </source>
</evidence>
<evidence type="ECO:0000256" key="5">
    <source>
        <dbReference type="ARBA" id="ARBA00023274"/>
    </source>
</evidence>
<dbReference type="EMBL" id="NRSZ01000558">
    <property type="protein sequence ID" value="PNY26387.1"/>
    <property type="molecule type" value="Genomic_DNA"/>
</dbReference>
<comment type="subcellular location">
    <subcellularLocation>
        <location evidence="1">Mitochondrion</location>
    </subcellularLocation>
</comment>
<evidence type="ECO:0000256" key="7">
    <source>
        <dbReference type="SAM" id="MobiDB-lite"/>
    </source>
</evidence>
<organism evidence="8 9">
    <name type="scientific">Tolypocladium capitatum</name>
    <dbReference type="NCBI Taxonomy" id="45235"/>
    <lineage>
        <taxon>Eukaryota</taxon>
        <taxon>Fungi</taxon>
        <taxon>Dikarya</taxon>
        <taxon>Ascomycota</taxon>
        <taxon>Pezizomycotina</taxon>
        <taxon>Sordariomycetes</taxon>
        <taxon>Hypocreomycetidae</taxon>
        <taxon>Hypocreales</taxon>
        <taxon>Ophiocordycipitaceae</taxon>
        <taxon>Tolypocladium</taxon>
    </lineage>
</organism>
<dbReference type="GO" id="GO:0005739">
    <property type="term" value="C:mitochondrion"/>
    <property type="evidence" value="ECO:0007669"/>
    <property type="project" value="UniProtKB-SubCell"/>
</dbReference>
<accession>A0A2K3QFR4</accession>
<dbReference type="AlphaFoldDB" id="A0A2K3QFR4"/>
<evidence type="ECO:0000256" key="3">
    <source>
        <dbReference type="ARBA" id="ARBA00022980"/>
    </source>
</evidence>
<keyword evidence="4" id="KW-0496">Mitochondrion</keyword>
<proteinExistence type="inferred from homology"/>
<dbReference type="Pfam" id="PF10501">
    <property type="entry name" value="Ribosomal_L50"/>
    <property type="match status" value="1"/>
</dbReference>
<dbReference type="InterPro" id="IPR018305">
    <property type="entry name" value="Ribosomal_m50"/>
</dbReference>
<feature type="region of interest" description="Disordered" evidence="7">
    <location>
        <begin position="377"/>
        <end position="397"/>
    </location>
</feature>
<keyword evidence="9" id="KW-1185">Reference proteome</keyword>
<dbReference type="GO" id="GO:1990904">
    <property type="term" value="C:ribonucleoprotein complex"/>
    <property type="evidence" value="ECO:0007669"/>
    <property type="project" value="UniProtKB-KW"/>
</dbReference>
<evidence type="ECO:0000256" key="6">
    <source>
        <dbReference type="ARBA" id="ARBA00035183"/>
    </source>
</evidence>
<dbReference type="Proteomes" id="UP000236621">
    <property type="component" value="Unassembled WGS sequence"/>
</dbReference>
<comment type="caution">
    <text evidence="8">The sequence shown here is derived from an EMBL/GenBank/DDBJ whole genome shotgun (WGS) entry which is preliminary data.</text>
</comment>
<evidence type="ECO:0000256" key="4">
    <source>
        <dbReference type="ARBA" id="ARBA00023128"/>
    </source>
</evidence>
<comment type="similarity">
    <text evidence="2">Belongs to the mitochondrion-specific ribosomal protein mL50 family.</text>
</comment>
<sequence length="397" mass="44190">MVNPQSAVANNTYPAMPRIPRVRGLQSLQLAMAPSAPSTRTPFVGPRAVSTTCAARSKNTEWVRGKLWKGEAPGPEDPYTQRPEPEDPSNLPEEALESRRHYTPAPVPVQASRLPLPPKRTEATAEKELKSLDPTYVPATGAEGLEEINPIRSWWEQPGHWGEESEFRGFASPDKVAEKAVVEVYLRRAVVEVLALQQAGEFPQWATRKWRRGDRSDLEQALAVEMQVQDGTASLKGDASFVSQSLTAEAEEGAEAHEQPVSLDEAKEMSKTWDSSWKDLVLDDQVKFALRKRLYQLTGTLIPDAKLGAARTVKHVLTLASKQPKPPKLAQLLSRRDDLQKLPNIKVHSRKIGPIDKEMAVGRWKVIEEELKKRDLPVTGTGGLSKNKERDWLSGKM</sequence>
<gene>
    <name evidence="8" type="ORF">TCAP_03681</name>
</gene>
<feature type="compositionally biased region" description="Basic and acidic residues" evidence="7">
    <location>
        <begin position="386"/>
        <end position="397"/>
    </location>
</feature>
<keyword evidence="3" id="KW-0689">Ribosomal protein</keyword>
<evidence type="ECO:0000313" key="9">
    <source>
        <dbReference type="Proteomes" id="UP000236621"/>
    </source>
</evidence>
<keyword evidence="5" id="KW-0687">Ribonucleoprotein</keyword>
<dbReference type="OrthoDB" id="6220758at2759"/>
<reference evidence="8 9" key="1">
    <citation type="submission" date="2017-08" db="EMBL/GenBank/DDBJ databases">
        <title>Harnessing the power of phylogenomics to disentangle the directionality and signatures of interkingdom host jumping in the parasitic fungal genus Tolypocladium.</title>
        <authorList>
            <person name="Quandt C.A."/>
            <person name="Patterson W."/>
            <person name="Spatafora J.W."/>
        </authorList>
    </citation>
    <scope>NUCLEOTIDE SEQUENCE [LARGE SCALE GENOMIC DNA]</scope>
    <source>
        <strain evidence="8 9">CBS 113982</strain>
    </source>
</reference>
<evidence type="ECO:0000256" key="2">
    <source>
        <dbReference type="ARBA" id="ARBA00008860"/>
    </source>
</evidence>
<dbReference type="STRING" id="45235.A0A2K3QFR4"/>
<name>A0A2K3QFR4_9HYPO</name>
<feature type="region of interest" description="Disordered" evidence="7">
    <location>
        <begin position="33"/>
        <end position="119"/>
    </location>
</feature>
<evidence type="ECO:0000313" key="8">
    <source>
        <dbReference type="EMBL" id="PNY26387.1"/>
    </source>
</evidence>
<protein>
    <recommendedName>
        <fullName evidence="6">Large ribosomal subunit protein mL50</fullName>
    </recommendedName>
</protein>
<dbReference type="GO" id="GO:0005840">
    <property type="term" value="C:ribosome"/>
    <property type="evidence" value="ECO:0007669"/>
    <property type="project" value="UniProtKB-KW"/>
</dbReference>